<reference evidence="1 2" key="1">
    <citation type="journal article" date="2023" name="Insect Mol. Biol.">
        <title>Genome sequencing provides insights into the evolution of gene families encoding plant cell wall-degrading enzymes in longhorned beetles.</title>
        <authorList>
            <person name="Shin N.R."/>
            <person name="Okamura Y."/>
            <person name="Kirsch R."/>
            <person name="Pauchet Y."/>
        </authorList>
    </citation>
    <scope>NUCLEOTIDE SEQUENCE [LARGE SCALE GENOMIC DNA]</scope>
    <source>
        <strain evidence="1">EAD_L_NR</strain>
    </source>
</reference>
<comment type="caution">
    <text evidence="1">The sequence shown here is derived from an EMBL/GenBank/DDBJ whole genome shotgun (WGS) entry which is preliminary data.</text>
</comment>
<protein>
    <submittedName>
        <fullName evidence="1">Uncharacterized protein</fullName>
    </submittedName>
</protein>
<evidence type="ECO:0000313" key="1">
    <source>
        <dbReference type="EMBL" id="KAJ8910128.1"/>
    </source>
</evidence>
<sequence length="175" mass="19772">MDINDNSSDDFVDCTPPEVLKSAKNSSLELLPIKSQARYQICYKSFMKWREDKKTHSSFFENVLMAYSGMNGEAKSSQSASYELTNDLTILQVFRITDFCAFVWMVGLRPSCLRCVWKVCGVRPVVDMTSGMISTTACLQSLCISMAKSFVLPLVYVNAPISTPLRLFWTVRCDL</sequence>
<dbReference type="EMBL" id="JANEYG010000350">
    <property type="protein sequence ID" value="KAJ8910128.1"/>
    <property type="molecule type" value="Genomic_DNA"/>
</dbReference>
<dbReference type="AlphaFoldDB" id="A0AAV8V7J3"/>
<name>A0AAV8V7J3_9CUCU</name>
<gene>
    <name evidence="1" type="ORF">NQ315_003499</name>
</gene>
<organism evidence="1 2">
    <name type="scientific">Exocentrus adspersus</name>
    <dbReference type="NCBI Taxonomy" id="1586481"/>
    <lineage>
        <taxon>Eukaryota</taxon>
        <taxon>Metazoa</taxon>
        <taxon>Ecdysozoa</taxon>
        <taxon>Arthropoda</taxon>
        <taxon>Hexapoda</taxon>
        <taxon>Insecta</taxon>
        <taxon>Pterygota</taxon>
        <taxon>Neoptera</taxon>
        <taxon>Endopterygota</taxon>
        <taxon>Coleoptera</taxon>
        <taxon>Polyphaga</taxon>
        <taxon>Cucujiformia</taxon>
        <taxon>Chrysomeloidea</taxon>
        <taxon>Cerambycidae</taxon>
        <taxon>Lamiinae</taxon>
        <taxon>Acanthocinini</taxon>
        <taxon>Exocentrus</taxon>
    </lineage>
</organism>
<evidence type="ECO:0000313" key="2">
    <source>
        <dbReference type="Proteomes" id="UP001159042"/>
    </source>
</evidence>
<accession>A0AAV8V7J3</accession>
<keyword evidence="2" id="KW-1185">Reference proteome</keyword>
<dbReference type="Proteomes" id="UP001159042">
    <property type="component" value="Unassembled WGS sequence"/>
</dbReference>
<proteinExistence type="predicted"/>